<sequence length="649" mass="74966">MKESIKLIDPNIVVRVKPMCYSLQDRIEFTKQINELLDMKLIIQSKSPHMSPAFLVENEAEKIRGERKELVVNYKNINESTIGRFSTIMPICKNSNSLREKAISSSFESSQIRDSGKFYLMNSHNCLPALYLPNGHFSMEGLEIDQGTHSPQKHILEHLHNFPDALEDKKQLQRFLGVLTYAETYIEKLAKMRQPLQGKLKKDIVWNWTQSDTDYIKKIKKNLTVFPKLYLPSNEDSLIIETDASEDIWGGILKAKTPNNDEKICRYTSGSFKAAEKNYHSNEKELLAVKNVISKFSAYLTPVTFLVRTDNKNFTYFLRTNIAGKETTNPLKSEVLLKNLKDNTDPSSLSETSKLVHSSPPTAGSSKMTILSSNNFVQEFKPDYLKAIKKEAQNYYVIYKGPHDGIHTEWGMTEAFCKTDKVTCKKFKSKEQAEISLIFYGEEKQKTVLLRPRIHQVKEEHKDQRLKIIEETPLGLEPIIEFEEFKQLWNKARAACQEDFLHERFFTTDKTTKSLYNFIERADPTLIYQAFKAGLISNIYPSNNLLELRDFPNPMINAIKNFRKKVLKAKDSPIYIKVISTILDWNQEGSHAPYHFLEIGLAKLKKEINQSHPMEDIQPLLDTLFKIRVTNFKRIAEQILKAISEEKKS</sequence>
<dbReference type="Pfam" id="PF17917">
    <property type="entry name" value="RT_RNaseH"/>
    <property type="match status" value="1"/>
</dbReference>
<dbReference type="Gene3D" id="3.30.70.270">
    <property type="match status" value="1"/>
</dbReference>
<keyword evidence="5" id="KW-0064">Aspartyl protease</keyword>
<evidence type="ECO:0000256" key="8">
    <source>
        <dbReference type="ARBA" id="ARBA00022918"/>
    </source>
</evidence>
<dbReference type="EMBL" id="BQNB010011776">
    <property type="protein sequence ID" value="GJS95011.1"/>
    <property type="molecule type" value="Genomic_DNA"/>
</dbReference>
<evidence type="ECO:0000259" key="10">
    <source>
        <dbReference type="Pfam" id="PF17917"/>
    </source>
</evidence>
<dbReference type="SUPFAM" id="SSF56672">
    <property type="entry name" value="DNA/RNA polymerases"/>
    <property type="match status" value="2"/>
</dbReference>
<dbReference type="Proteomes" id="UP001151760">
    <property type="component" value="Unassembled WGS sequence"/>
</dbReference>
<name>A0ABQ5A081_9ASTR</name>
<comment type="caution">
    <text evidence="11">The sequence shown here is derived from an EMBL/GenBank/DDBJ whole genome shotgun (WGS) entry which is preliminary data.</text>
</comment>
<dbReference type="InterPro" id="IPR041373">
    <property type="entry name" value="RT_RNaseH"/>
</dbReference>
<keyword evidence="1" id="KW-0645">Protease</keyword>
<keyword evidence="8" id="KW-0695">RNA-directed DNA polymerase</keyword>
<reference evidence="11" key="2">
    <citation type="submission" date="2022-01" db="EMBL/GenBank/DDBJ databases">
        <authorList>
            <person name="Yamashiro T."/>
            <person name="Shiraishi A."/>
            <person name="Satake H."/>
            <person name="Nakayama K."/>
        </authorList>
    </citation>
    <scope>NUCLEOTIDE SEQUENCE</scope>
</reference>
<evidence type="ECO:0000256" key="3">
    <source>
        <dbReference type="ARBA" id="ARBA00022695"/>
    </source>
</evidence>
<feature type="domain" description="Reverse transcriptase RNase H-like" evidence="10">
    <location>
        <begin position="235"/>
        <end position="321"/>
    </location>
</feature>
<dbReference type="InterPro" id="IPR043502">
    <property type="entry name" value="DNA/RNA_pol_sf"/>
</dbReference>
<evidence type="ECO:0000313" key="12">
    <source>
        <dbReference type="Proteomes" id="UP001151760"/>
    </source>
</evidence>
<dbReference type="PANTHER" id="PTHR33064">
    <property type="entry name" value="POL PROTEIN"/>
    <property type="match status" value="1"/>
</dbReference>
<dbReference type="InterPro" id="IPR051320">
    <property type="entry name" value="Viral_Replic_Matur_Polypro"/>
</dbReference>
<keyword evidence="3" id="KW-0548">Nucleotidyltransferase</keyword>
<proteinExistence type="predicted"/>
<feature type="region of interest" description="Disordered" evidence="9">
    <location>
        <begin position="344"/>
        <end position="365"/>
    </location>
</feature>
<reference evidence="11" key="1">
    <citation type="journal article" date="2022" name="Int. J. Mol. Sci.">
        <title>Draft Genome of Tanacetum Coccineum: Genomic Comparison of Closely Related Tanacetum-Family Plants.</title>
        <authorList>
            <person name="Yamashiro T."/>
            <person name="Shiraishi A."/>
            <person name="Nakayama K."/>
            <person name="Satake H."/>
        </authorList>
    </citation>
    <scope>NUCLEOTIDE SEQUENCE</scope>
</reference>
<evidence type="ECO:0000256" key="4">
    <source>
        <dbReference type="ARBA" id="ARBA00022722"/>
    </source>
</evidence>
<evidence type="ECO:0000256" key="6">
    <source>
        <dbReference type="ARBA" id="ARBA00022759"/>
    </source>
</evidence>
<evidence type="ECO:0000256" key="5">
    <source>
        <dbReference type="ARBA" id="ARBA00022750"/>
    </source>
</evidence>
<evidence type="ECO:0000256" key="2">
    <source>
        <dbReference type="ARBA" id="ARBA00022679"/>
    </source>
</evidence>
<dbReference type="Gene3D" id="3.10.10.10">
    <property type="entry name" value="HIV Type 1 Reverse Transcriptase, subunit A, domain 1"/>
    <property type="match status" value="1"/>
</dbReference>
<dbReference type="PANTHER" id="PTHR33064:SF37">
    <property type="entry name" value="RIBONUCLEASE H"/>
    <property type="match status" value="1"/>
</dbReference>
<evidence type="ECO:0000313" key="11">
    <source>
        <dbReference type="EMBL" id="GJS95011.1"/>
    </source>
</evidence>
<dbReference type="InterPro" id="IPR043128">
    <property type="entry name" value="Rev_trsase/Diguanyl_cyclase"/>
</dbReference>
<keyword evidence="7" id="KW-0378">Hydrolase</keyword>
<evidence type="ECO:0000256" key="9">
    <source>
        <dbReference type="SAM" id="MobiDB-lite"/>
    </source>
</evidence>
<keyword evidence="4" id="KW-0540">Nuclease</keyword>
<gene>
    <name evidence="11" type="ORF">Tco_0801979</name>
</gene>
<keyword evidence="12" id="KW-1185">Reference proteome</keyword>
<protein>
    <submittedName>
        <fullName evidence="11">TPA: Orf y</fullName>
    </submittedName>
</protein>
<evidence type="ECO:0000256" key="7">
    <source>
        <dbReference type="ARBA" id="ARBA00022801"/>
    </source>
</evidence>
<feature type="compositionally biased region" description="Polar residues" evidence="9">
    <location>
        <begin position="345"/>
        <end position="365"/>
    </location>
</feature>
<accession>A0ABQ5A081</accession>
<keyword evidence="2" id="KW-0808">Transferase</keyword>
<organism evidence="11 12">
    <name type="scientific">Tanacetum coccineum</name>
    <dbReference type="NCBI Taxonomy" id="301880"/>
    <lineage>
        <taxon>Eukaryota</taxon>
        <taxon>Viridiplantae</taxon>
        <taxon>Streptophyta</taxon>
        <taxon>Embryophyta</taxon>
        <taxon>Tracheophyta</taxon>
        <taxon>Spermatophyta</taxon>
        <taxon>Magnoliopsida</taxon>
        <taxon>eudicotyledons</taxon>
        <taxon>Gunneridae</taxon>
        <taxon>Pentapetalae</taxon>
        <taxon>asterids</taxon>
        <taxon>campanulids</taxon>
        <taxon>Asterales</taxon>
        <taxon>Asteraceae</taxon>
        <taxon>Asteroideae</taxon>
        <taxon>Anthemideae</taxon>
        <taxon>Anthemidinae</taxon>
        <taxon>Tanacetum</taxon>
    </lineage>
</organism>
<evidence type="ECO:0000256" key="1">
    <source>
        <dbReference type="ARBA" id="ARBA00022670"/>
    </source>
</evidence>
<keyword evidence="6" id="KW-0255">Endonuclease</keyword>